<dbReference type="InterPro" id="IPR010071">
    <property type="entry name" value="AA_adenyl_dom"/>
</dbReference>
<dbReference type="PROSITE" id="PS00455">
    <property type="entry name" value="AMP_BINDING"/>
    <property type="match status" value="1"/>
</dbReference>
<gene>
    <name evidence="6" type="ordered locus">PCC7424_5871</name>
</gene>
<comment type="cofactor">
    <cofactor evidence="1">
        <name>pantetheine 4'-phosphate</name>
        <dbReference type="ChEBI" id="CHEBI:47942"/>
    </cofactor>
</comment>
<dbReference type="FunFam" id="1.10.1200.10:FF:000005">
    <property type="entry name" value="Nonribosomal peptide synthetase 1"/>
    <property type="match status" value="1"/>
</dbReference>
<dbReference type="PANTHER" id="PTHR45527">
    <property type="entry name" value="NONRIBOSOMAL PEPTIDE SYNTHETASE"/>
    <property type="match status" value="1"/>
</dbReference>
<dbReference type="InterPro" id="IPR009081">
    <property type="entry name" value="PP-bd_ACP"/>
</dbReference>
<reference evidence="7" key="1">
    <citation type="journal article" date="2011" name="MBio">
        <title>Novel metabolic attributes of the genus Cyanothece, comprising a group of unicellular nitrogen-fixing Cyanobacteria.</title>
        <authorList>
            <person name="Bandyopadhyay A."/>
            <person name="Elvitigala T."/>
            <person name="Welsh E."/>
            <person name="Stockel J."/>
            <person name="Liberton M."/>
            <person name="Min H."/>
            <person name="Sherman L.A."/>
            <person name="Pakrasi H.B."/>
        </authorList>
    </citation>
    <scope>NUCLEOTIDE SEQUENCE [LARGE SCALE GENOMIC DNA]</scope>
    <source>
        <strain evidence="7">PCC 7424</strain>
        <plasmid evidence="7">pP742401</plasmid>
    </source>
</reference>
<dbReference type="InterPro" id="IPR045851">
    <property type="entry name" value="AMP-bd_C_sf"/>
</dbReference>
<dbReference type="Pfam" id="PF00501">
    <property type="entry name" value="AMP-binding"/>
    <property type="match status" value="1"/>
</dbReference>
<name>B7KM98_GLOC7</name>
<accession>B7KM98</accession>
<evidence type="ECO:0000256" key="3">
    <source>
        <dbReference type="ARBA" id="ARBA00022450"/>
    </source>
</evidence>
<dbReference type="OrthoDB" id="9765680at2"/>
<dbReference type="InterPro" id="IPR006162">
    <property type="entry name" value="Ppantetheine_attach_site"/>
</dbReference>
<dbReference type="EMBL" id="CP001292">
    <property type="protein sequence ID" value="ACK73920.1"/>
    <property type="molecule type" value="Genomic_DNA"/>
</dbReference>
<evidence type="ECO:0000256" key="2">
    <source>
        <dbReference type="ARBA" id="ARBA00006432"/>
    </source>
</evidence>
<dbReference type="InterPro" id="IPR000873">
    <property type="entry name" value="AMP-dep_synth/lig_dom"/>
</dbReference>
<dbReference type="PROSITE" id="PS00012">
    <property type="entry name" value="PHOSPHOPANTETHEINE"/>
    <property type="match status" value="1"/>
</dbReference>
<dbReference type="Pfam" id="PF00550">
    <property type="entry name" value="PP-binding"/>
    <property type="match status" value="1"/>
</dbReference>
<evidence type="ECO:0000256" key="4">
    <source>
        <dbReference type="ARBA" id="ARBA00022553"/>
    </source>
</evidence>
<dbReference type="InterPro" id="IPR001242">
    <property type="entry name" value="Condensation_dom"/>
</dbReference>
<dbReference type="SUPFAM" id="SSF56801">
    <property type="entry name" value="Acetyl-CoA synthetase-like"/>
    <property type="match status" value="1"/>
</dbReference>
<sequence length="1078" mass="123940">MNNIEDLYELSPMQQGMLFHSLYSPESEVYFEQLICILKGKLNLSAFQKAWEKIVDRHPVLRSSFYWEEIEKPLQMVNRQIELSWNIYDWQNWDQGQQQSQLETFLKQDRAKGIALDEAPLMRFTLIQLDRDIYQFIWSHHHILFDGWSMQIILQEVFDLYEAYQKGKFLTLKPCYPYRDYIQWLQQQDNSKAQKFWQNQLQGFEAETPIEIDKLPGQKTSQVAYHQIPFKFPLEISQKLESLAQKNRLTLNNIVQGAWGLLLSRYSGESDVIFGATVSVRPSNLPDVDKRVGLFINTLPIRLKISDQMALIPWLKQLQSQQIEQEQYAYYSLADIQKNSDILSGKPLFESLLVFENYPQDSAEKETNKTLKITNINCFERTNYPITIVVNPDSELSGRIIYDSSRFASEPIELMIGHFQNLLTEFALKPEQFLCKFSLLTQAEEKELISAEQKNQAQIKNINYQCIHHLFEQQVIKTPDAIALIYKNQKLTYKELNTHANQLAHYLQYLGVKLEDKIGVCIERSPLMIIAILAILKVGGAYVPLDPGYPSERLAFMIKDAQSPIILTQKHLLTQLFQDDHQLLIDIESEWDSIAQYSSDNLTCEVSLENLAYIIYTSGSTGTPKGTEIPHRSFLGFMFGVDYIQLDANVIWLQHSSISWDAAILELWPPLLYGGCCVLYPGNIVTPEKLSKIIQNEKINTLWLTAALFNLMIDTQPESLLGIKQLLVGGESLSVNYISQALELLPETKIINGYGPSECTVFTCCYPIDRKLDKKITSIPIGQPIGDRIVYLLDRNLHRVPVGVPGEIYIGGASVARGYLNQPILTQENFIPNPFIPGDILYRTGDIGRRLPNGNLEFVGRINNQIKIRGFRIELEEIETVLGKHSGIKQAVVTLGKNSLGEKSLVAYIMAKNSQLTPQTVRDFLREKLPDYMIPNAFVFLDAFPLNPNGKINRRNLPDPDTQQRQTWVEFVEPRTEIEQQIAAIWLKILGLNQVGIYDNFFELGGHSLLVTQVISRLKETFEIEFSFRYFFDNPTITQLAEQVIIQQLEQSEVDELEQILEEIDQLSEEEVVEQLFI</sequence>
<dbReference type="GO" id="GO:0044550">
    <property type="term" value="P:secondary metabolite biosynthetic process"/>
    <property type="evidence" value="ECO:0007669"/>
    <property type="project" value="UniProtKB-ARBA"/>
</dbReference>
<proteinExistence type="inferred from homology"/>
<dbReference type="PANTHER" id="PTHR45527:SF1">
    <property type="entry name" value="FATTY ACID SYNTHASE"/>
    <property type="match status" value="1"/>
</dbReference>
<dbReference type="Gene3D" id="3.40.50.980">
    <property type="match status" value="2"/>
</dbReference>
<dbReference type="FunFam" id="3.30.300.30:FF:000010">
    <property type="entry name" value="Enterobactin synthetase component F"/>
    <property type="match status" value="1"/>
</dbReference>
<keyword evidence="7" id="KW-1185">Reference proteome</keyword>
<dbReference type="Pfam" id="PF00668">
    <property type="entry name" value="Condensation"/>
    <property type="match status" value="1"/>
</dbReference>
<keyword evidence="4" id="KW-0597">Phosphoprotein</keyword>
<dbReference type="AlphaFoldDB" id="B7KM98"/>
<keyword evidence="6" id="KW-0614">Plasmid</keyword>
<dbReference type="Pfam" id="PF13193">
    <property type="entry name" value="AMP-binding_C"/>
    <property type="match status" value="1"/>
</dbReference>
<evidence type="ECO:0000256" key="1">
    <source>
        <dbReference type="ARBA" id="ARBA00001957"/>
    </source>
</evidence>
<dbReference type="PROSITE" id="PS50075">
    <property type="entry name" value="CARRIER"/>
    <property type="match status" value="1"/>
</dbReference>
<dbReference type="GO" id="GO:0008610">
    <property type="term" value="P:lipid biosynthetic process"/>
    <property type="evidence" value="ECO:0007669"/>
    <property type="project" value="UniProtKB-ARBA"/>
</dbReference>
<dbReference type="InterPro" id="IPR020845">
    <property type="entry name" value="AMP-binding_CS"/>
</dbReference>
<dbReference type="SUPFAM" id="SSF52777">
    <property type="entry name" value="CoA-dependent acyltransferases"/>
    <property type="match status" value="2"/>
</dbReference>
<evidence type="ECO:0000259" key="5">
    <source>
        <dbReference type="PROSITE" id="PS50075"/>
    </source>
</evidence>
<dbReference type="InterPro" id="IPR036736">
    <property type="entry name" value="ACP-like_sf"/>
</dbReference>
<evidence type="ECO:0000313" key="7">
    <source>
        <dbReference type="Proteomes" id="UP000002384"/>
    </source>
</evidence>
<dbReference type="FunFam" id="3.40.50.12780:FF:000012">
    <property type="entry name" value="Non-ribosomal peptide synthetase"/>
    <property type="match status" value="1"/>
</dbReference>
<dbReference type="HOGENOM" id="CLU_000022_2_4_3"/>
<comment type="similarity">
    <text evidence="2">Belongs to the ATP-dependent AMP-binding enzyme family.</text>
</comment>
<dbReference type="Gene3D" id="1.10.1200.10">
    <property type="entry name" value="ACP-like"/>
    <property type="match status" value="1"/>
</dbReference>
<dbReference type="Gene3D" id="3.30.300.30">
    <property type="match status" value="1"/>
</dbReference>
<dbReference type="NCBIfam" id="TIGR01733">
    <property type="entry name" value="AA-adenyl-dom"/>
    <property type="match status" value="1"/>
</dbReference>
<keyword evidence="3" id="KW-0596">Phosphopantetheine</keyword>
<dbReference type="FunFam" id="3.40.50.980:FF:000001">
    <property type="entry name" value="Non-ribosomal peptide synthetase"/>
    <property type="match status" value="1"/>
</dbReference>
<dbReference type="eggNOG" id="COG1020">
    <property type="taxonomic scope" value="Bacteria"/>
</dbReference>
<dbReference type="SUPFAM" id="SSF47336">
    <property type="entry name" value="ACP-like"/>
    <property type="match status" value="1"/>
</dbReference>
<dbReference type="GO" id="GO:0005737">
    <property type="term" value="C:cytoplasm"/>
    <property type="evidence" value="ECO:0007669"/>
    <property type="project" value="TreeGrafter"/>
</dbReference>
<dbReference type="Proteomes" id="UP000002384">
    <property type="component" value="Plasmid pP742401"/>
</dbReference>
<dbReference type="GO" id="GO:0031177">
    <property type="term" value="F:phosphopantetheine binding"/>
    <property type="evidence" value="ECO:0007669"/>
    <property type="project" value="TreeGrafter"/>
</dbReference>
<organism evidence="6 7">
    <name type="scientific">Gloeothece citriformis (strain PCC 7424)</name>
    <name type="common">Cyanothece sp. (strain PCC 7424)</name>
    <dbReference type="NCBI Taxonomy" id="65393"/>
    <lineage>
        <taxon>Bacteria</taxon>
        <taxon>Bacillati</taxon>
        <taxon>Cyanobacteriota</taxon>
        <taxon>Cyanophyceae</taxon>
        <taxon>Oscillatoriophycideae</taxon>
        <taxon>Chroococcales</taxon>
        <taxon>Aphanothecaceae</taxon>
        <taxon>Gloeothece</taxon>
        <taxon>Gloeothece citriformis</taxon>
    </lineage>
</organism>
<dbReference type="CDD" id="cd19543">
    <property type="entry name" value="DCL_NRPS"/>
    <property type="match status" value="1"/>
</dbReference>
<dbReference type="Gene3D" id="3.30.559.30">
    <property type="entry name" value="Nonribosomal peptide synthetase, condensation domain"/>
    <property type="match status" value="1"/>
</dbReference>
<geneLocation type="plasmid" evidence="6 7">
    <name>pP742401</name>
</geneLocation>
<dbReference type="Gene3D" id="3.30.559.10">
    <property type="entry name" value="Chloramphenicol acetyltransferase-like domain"/>
    <property type="match status" value="1"/>
</dbReference>
<dbReference type="GO" id="GO:0043041">
    <property type="term" value="P:amino acid activation for nonribosomal peptide biosynthetic process"/>
    <property type="evidence" value="ECO:0007669"/>
    <property type="project" value="TreeGrafter"/>
</dbReference>
<dbReference type="CDD" id="cd12117">
    <property type="entry name" value="A_NRPS_Srf_like"/>
    <property type="match status" value="1"/>
</dbReference>
<evidence type="ECO:0000313" key="6">
    <source>
        <dbReference type="EMBL" id="ACK73920.1"/>
    </source>
</evidence>
<dbReference type="RefSeq" id="WP_012599816.1">
    <property type="nucleotide sequence ID" value="NC_011738.1"/>
</dbReference>
<feature type="domain" description="Carrier" evidence="5">
    <location>
        <begin position="973"/>
        <end position="1048"/>
    </location>
</feature>
<dbReference type="Gene3D" id="2.30.38.10">
    <property type="entry name" value="Luciferase, Domain 3"/>
    <property type="match status" value="1"/>
</dbReference>
<dbReference type="GO" id="GO:0003824">
    <property type="term" value="F:catalytic activity"/>
    <property type="evidence" value="ECO:0007669"/>
    <property type="project" value="InterPro"/>
</dbReference>
<dbReference type="InterPro" id="IPR023213">
    <property type="entry name" value="CAT-like_dom_sf"/>
</dbReference>
<dbReference type="KEGG" id="cyc:PCC7424_5871"/>
<protein>
    <submittedName>
        <fullName evidence="6">Amino acid adenylation domain protein</fullName>
    </submittedName>
</protein>
<dbReference type="InterPro" id="IPR025110">
    <property type="entry name" value="AMP-bd_C"/>
</dbReference>